<reference evidence="2 3" key="1">
    <citation type="submission" date="2018-06" db="EMBL/GenBank/DDBJ databases">
        <title>Comparative genomics reveals the genomic features of Rhizophagus irregularis, R. cerebriforme, R. diaphanum and Gigaspora rosea, and their symbiotic lifestyle signature.</title>
        <authorList>
            <person name="Morin E."/>
            <person name="San Clemente H."/>
            <person name="Chen E.C.H."/>
            <person name="De La Providencia I."/>
            <person name="Hainaut M."/>
            <person name="Kuo A."/>
            <person name="Kohler A."/>
            <person name="Murat C."/>
            <person name="Tang N."/>
            <person name="Roy S."/>
            <person name="Loubradou J."/>
            <person name="Henrissat B."/>
            <person name="Grigoriev I.V."/>
            <person name="Corradi N."/>
            <person name="Roux C."/>
            <person name="Martin F.M."/>
        </authorList>
    </citation>
    <scope>NUCLEOTIDE SEQUENCE [LARGE SCALE GENOMIC DNA]</scope>
    <source>
        <strain evidence="2 3">DAOM 194757</strain>
    </source>
</reference>
<dbReference type="Proteomes" id="UP000266673">
    <property type="component" value="Unassembled WGS sequence"/>
</dbReference>
<evidence type="ECO:0000313" key="3">
    <source>
        <dbReference type="Proteomes" id="UP000266673"/>
    </source>
</evidence>
<dbReference type="AlphaFoldDB" id="A0A397U9I2"/>
<feature type="compositionally biased region" description="Polar residues" evidence="1">
    <location>
        <begin position="15"/>
        <end position="25"/>
    </location>
</feature>
<organism evidence="2 3">
    <name type="scientific">Gigaspora rosea</name>
    <dbReference type="NCBI Taxonomy" id="44941"/>
    <lineage>
        <taxon>Eukaryota</taxon>
        <taxon>Fungi</taxon>
        <taxon>Fungi incertae sedis</taxon>
        <taxon>Mucoromycota</taxon>
        <taxon>Glomeromycotina</taxon>
        <taxon>Glomeromycetes</taxon>
        <taxon>Diversisporales</taxon>
        <taxon>Gigasporaceae</taxon>
        <taxon>Gigaspora</taxon>
    </lineage>
</organism>
<comment type="caution">
    <text evidence="2">The sequence shown here is derived from an EMBL/GenBank/DDBJ whole genome shotgun (WGS) entry which is preliminary data.</text>
</comment>
<sequence>MNTIQNDPILTDIQETTTAILQQPPNDERTIKKIKIDENATSSTPQREKSGDSSEPLPEIQHTSHDL</sequence>
<name>A0A397U9I2_9GLOM</name>
<protein>
    <submittedName>
        <fullName evidence="2">Uncharacterized protein</fullName>
    </submittedName>
</protein>
<gene>
    <name evidence="2" type="ORF">C2G38_2224098</name>
</gene>
<accession>A0A397U9I2</accession>
<feature type="non-terminal residue" evidence="2">
    <location>
        <position position="67"/>
    </location>
</feature>
<evidence type="ECO:0000256" key="1">
    <source>
        <dbReference type="SAM" id="MobiDB-lite"/>
    </source>
</evidence>
<feature type="compositionally biased region" description="Basic and acidic residues" evidence="1">
    <location>
        <begin position="26"/>
        <end position="38"/>
    </location>
</feature>
<feature type="region of interest" description="Disordered" evidence="1">
    <location>
        <begin position="15"/>
        <end position="67"/>
    </location>
</feature>
<dbReference type="EMBL" id="QKWP01002326">
    <property type="protein sequence ID" value="RIB03766.1"/>
    <property type="molecule type" value="Genomic_DNA"/>
</dbReference>
<keyword evidence="3" id="KW-1185">Reference proteome</keyword>
<proteinExistence type="predicted"/>
<evidence type="ECO:0000313" key="2">
    <source>
        <dbReference type="EMBL" id="RIB03766.1"/>
    </source>
</evidence>